<dbReference type="Proteomes" id="UP000451233">
    <property type="component" value="Unassembled WGS sequence"/>
</dbReference>
<accession>A0A7K1Y4K5</accession>
<keyword evidence="3" id="KW-1185">Reference proteome</keyword>
<reference evidence="2 3" key="1">
    <citation type="submission" date="2019-11" db="EMBL/GenBank/DDBJ databases">
        <title>Pedobacter sp. HMF7056 Genome sequencing and assembly.</title>
        <authorList>
            <person name="Kang H."/>
            <person name="Kim H."/>
            <person name="Joh K."/>
        </authorList>
    </citation>
    <scope>NUCLEOTIDE SEQUENCE [LARGE SCALE GENOMIC DNA]</scope>
    <source>
        <strain evidence="2 3">HMF7056</strain>
    </source>
</reference>
<dbReference type="AlphaFoldDB" id="A0A7K1Y4K5"/>
<sequence>MKRLHFFLLLLILTPGRSYSQTWEVGGFMGGSGYAGDLNPVKLHRATDLAFGGQIKRNFNPVWALKLNIMHGTVRANDAASDDPQNRQRNLSFFSPVTEFGLQLEFNFFKYVPSLSSKLYTPYLFTGVGQVTFNPKTKYDGNTYQLSLYGTEGQNVNDTYRKAAVSVPYGAGVKYNVAGKWSLIGEIGYRTAFTDYLDDVSGRYPDKSLLINATAVALSDRSGEQTGVYTGVYGTQRGDFRKRDTYMFMGISLTYTIIPNKCPVVD</sequence>
<dbReference type="SUPFAM" id="SSF56925">
    <property type="entry name" value="OMPA-like"/>
    <property type="match status" value="1"/>
</dbReference>
<dbReference type="EMBL" id="WVHS01000006">
    <property type="protein sequence ID" value="MXV17787.1"/>
    <property type="molecule type" value="Genomic_DNA"/>
</dbReference>
<dbReference type="InterPro" id="IPR011250">
    <property type="entry name" value="OMP/PagP_B-barrel"/>
</dbReference>
<comment type="caution">
    <text evidence="2">The sequence shown here is derived from an EMBL/GenBank/DDBJ whole genome shotgun (WGS) entry which is preliminary data.</text>
</comment>
<dbReference type="Pfam" id="PF19573">
    <property type="entry name" value="DUF6089"/>
    <property type="match status" value="1"/>
</dbReference>
<feature type="domain" description="DUF6089" evidence="1">
    <location>
        <begin position="6"/>
        <end position="206"/>
    </location>
</feature>
<organism evidence="2 3">
    <name type="scientific">Hufsiella ginkgonis</name>
    <dbReference type="NCBI Taxonomy" id="2695274"/>
    <lineage>
        <taxon>Bacteria</taxon>
        <taxon>Pseudomonadati</taxon>
        <taxon>Bacteroidota</taxon>
        <taxon>Sphingobacteriia</taxon>
        <taxon>Sphingobacteriales</taxon>
        <taxon>Sphingobacteriaceae</taxon>
        <taxon>Hufsiella</taxon>
    </lineage>
</organism>
<proteinExistence type="predicted"/>
<name>A0A7K1Y4K5_9SPHI</name>
<protein>
    <submittedName>
        <fullName evidence="2">Outer membrane beta-barrel protein</fullName>
    </submittedName>
</protein>
<dbReference type="RefSeq" id="WP_160908795.1">
    <property type="nucleotide sequence ID" value="NZ_WVHS01000006.1"/>
</dbReference>
<dbReference type="InterPro" id="IPR045743">
    <property type="entry name" value="DUF6089"/>
</dbReference>
<evidence type="ECO:0000259" key="1">
    <source>
        <dbReference type="Pfam" id="PF19573"/>
    </source>
</evidence>
<gene>
    <name evidence="2" type="ORF">GS398_20975</name>
</gene>
<evidence type="ECO:0000313" key="3">
    <source>
        <dbReference type="Proteomes" id="UP000451233"/>
    </source>
</evidence>
<evidence type="ECO:0000313" key="2">
    <source>
        <dbReference type="EMBL" id="MXV17787.1"/>
    </source>
</evidence>
<dbReference type="Gene3D" id="2.40.160.20">
    <property type="match status" value="1"/>
</dbReference>